<dbReference type="GeneID" id="25900780"/>
<organism evidence="2 3">
    <name type="scientific">Sphaeroforma arctica JP610</name>
    <dbReference type="NCBI Taxonomy" id="667725"/>
    <lineage>
        <taxon>Eukaryota</taxon>
        <taxon>Ichthyosporea</taxon>
        <taxon>Ichthyophonida</taxon>
        <taxon>Sphaeroforma</taxon>
    </lineage>
</organism>
<dbReference type="RefSeq" id="XP_014161549.1">
    <property type="nucleotide sequence ID" value="XM_014306074.1"/>
</dbReference>
<evidence type="ECO:0000256" key="1">
    <source>
        <dbReference type="SAM" id="MobiDB-lite"/>
    </source>
</evidence>
<dbReference type="AlphaFoldDB" id="A0A0L0GF79"/>
<dbReference type="Proteomes" id="UP000054560">
    <property type="component" value="Unassembled WGS sequence"/>
</dbReference>
<sequence length="169" mass="19686">MLEKFINDMQNTKMNVEVRTERVHKTMAMLEERYRNSDKEPIHLQILKVQRYLALKYYGLQSVVDILIKGDKQPDGSEGHLSDIEHTKFHTMTETHIRIASVTQAERMLRDQARAANNADKRNNTQVNMQVEDNYMNANKRHKTDSGTHNQHKQGGQTQKKNGAREERA</sequence>
<proteinExistence type="predicted"/>
<keyword evidence="3" id="KW-1185">Reference proteome</keyword>
<accession>A0A0L0GF79</accession>
<feature type="compositionally biased region" description="Basic and acidic residues" evidence="1">
    <location>
        <begin position="114"/>
        <end position="123"/>
    </location>
</feature>
<feature type="region of interest" description="Disordered" evidence="1">
    <location>
        <begin position="114"/>
        <end position="169"/>
    </location>
</feature>
<reference evidence="2 3" key="1">
    <citation type="submission" date="2011-02" db="EMBL/GenBank/DDBJ databases">
        <title>The Genome Sequence of Sphaeroforma arctica JP610.</title>
        <authorList>
            <consortium name="The Broad Institute Genome Sequencing Platform"/>
            <person name="Russ C."/>
            <person name="Cuomo C."/>
            <person name="Young S.K."/>
            <person name="Zeng Q."/>
            <person name="Gargeya S."/>
            <person name="Alvarado L."/>
            <person name="Berlin A."/>
            <person name="Chapman S.B."/>
            <person name="Chen Z."/>
            <person name="Freedman E."/>
            <person name="Gellesch M."/>
            <person name="Goldberg J."/>
            <person name="Griggs A."/>
            <person name="Gujja S."/>
            <person name="Heilman E."/>
            <person name="Heiman D."/>
            <person name="Howarth C."/>
            <person name="Mehta T."/>
            <person name="Neiman D."/>
            <person name="Pearson M."/>
            <person name="Roberts A."/>
            <person name="Saif S."/>
            <person name="Shea T."/>
            <person name="Shenoy N."/>
            <person name="Sisk P."/>
            <person name="Stolte C."/>
            <person name="Sykes S."/>
            <person name="White J."/>
            <person name="Yandava C."/>
            <person name="Burger G."/>
            <person name="Gray M.W."/>
            <person name="Holland P.W.H."/>
            <person name="King N."/>
            <person name="Lang F.B.F."/>
            <person name="Roger A.J."/>
            <person name="Ruiz-Trillo I."/>
            <person name="Haas B."/>
            <person name="Nusbaum C."/>
            <person name="Birren B."/>
        </authorList>
    </citation>
    <scope>NUCLEOTIDE SEQUENCE [LARGE SCALE GENOMIC DNA]</scope>
    <source>
        <strain evidence="2 3">JP610</strain>
    </source>
</reference>
<evidence type="ECO:0000313" key="2">
    <source>
        <dbReference type="EMBL" id="KNC87647.1"/>
    </source>
</evidence>
<evidence type="ECO:0000313" key="3">
    <source>
        <dbReference type="Proteomes" id="UP000054560"/>
    </source>
</evidence>
<gene>
    <name evidence="2" type="ORF">SARC_00276</name>
</gene>
<dbReference type="EMBL" id="KQ241603">
    <property type="protein sequence ID" value="KNC87647.1"/>
    <property type="molecule type" value="Genomic_DNA"/>
</dbReference>
<feature type="compositionally biased region" description="Polar residues" evidence="1">
    <location>
        <begin position="147"/>
        <end position="161"/>
    </location>
</feature>
<protein>
    <submittedName>
        <fullName evidence="2">Uncharacterized protein</fullName>
    </submittedName>
</protein>
<name>A0A0L0GF79_9EUKA</name>